<evidence type="ECO:0000256" key="8">
    <source>
        <dbReference type="ARBA" id="ARBA00023136"/>
    </source>
</evidence>
<comment type="subcellular location">
    <subcellularLocation>
        <location evidence="1 9">Cell membrane</location>
        <topology evidence="1 9">Single-pass membrane protein</topology>
    </subcellularLocation>
</comment>
<keyword evidence="3 9" id="KW-1003">Cell membrane</keyword>
<keyword evidence="6 9" id="KW-1133">Transmembrane helix</keyword>
<keyword evidence="8 9" id="KW-0472">Membrane</keyword>
<keyword evidence="7 9" id="KW-0811">Translocation</keyword>
<comment type="subunit">
    <text evidence="9">The Tat system comprises two distinct complexes: a TatABC complex, containing multiple copies of TatA, TatB and TatC subunits, and a separate TatA complex, containing only TatA subunits. Substrates initially bind to the TatABC complex, which probably triggers association of the separate TatA complex to form the active translocon.</text>
</comment>
<proteinExistence type="inferred from homology"/>
<comment type="caution">
    <text evidence="11">The sequence shown here is derived from an EMBL/GenBank/DDBJ whole genome shotgun (WGS) entry which is preliminary data.</text>
</comment>
<dbReference type="Proteomes" id="UP000431080">
    <property type="component" value="Unassembled WGS sequence"/>
</dbReference>
<dbReference type="GO" id="GO:0033281">
    <property type="term" value="C:TAT protein transport complex"/>
    <property type="evidence" value="ECO:0007669"/>
    <property type="project" value="UniProtKB-UniRule"/>
</dbReference>
<gene>
    <name evidence="9 11" type="primary">tatA</name>
    <name evidence="11" type="ORF">GE115_00815</name>
</gene>
<feature type="region of interest" description="Disordered" evidence="10">
    <location>
        <begin position="44"/>
        <end position="88"/>
    </location>
</feature>
<name>A0A6I2F1S0_9MICO</name>
<evidence type="ECO:0000313" key="12">
    <source>
        <dbReference type="Proteomes" id="UP000431080"/>
    </source>
</evidence>
<keyword evidence="12" id="KW-1185">Reference proteome</keyword>
<evidence type="ECO:0000256" key="10">
    <source>
        <dbReference type="SAM" id="MobiDB-lite"/>
    </source>
</evidence>
<evidence type="ECO:0000256" key="1">
    <source>
        <dbReference type="ARBA" id="ARBA00004162"/>
    </source>
</evidence>
<evidence type="ECO:0000256" key="5">
    <source>
        <dbReference type="ARBA" id="ARBA00022927"/>
    </source>
</evidence>
<keyword evidence="4 9" id="KW-0812">Transmembrane</keyword>
<protein>
    <recommendedName>
        <fullName evidence="9">Sec-independent protein translocase protein TatA</fullName>
    </recommendedName>
</protein>
<evidence type="ECO:0000313" key="11">
    <source>
        <dbReference type="EMBL" id="MRG58422.1"/>
    </source>
</evidence>
<evidence type="ECO:0000256" key="6">
    <source>
        <dbReference type="ARBA" id="ARBA00022989"/>
    </source>
</evidence>
<evidence type="ECO:0000256" key="3">
    <source>
        <dbReference type="ARBA" id="ARBA00022475"/>
    </source>
</evidence>
<feature type="compositionally biased region" description="Polar residues" evidence="10">
    <location>
        <begin position="79"/>
        <end position="88"/>
    </location>
</feature>
<accession>A0A6I2F1S0</accession>
<keyword evidence="5 9" id="KW-0653">Protein transport</keyword>
<dbReference type="RefSeq" id="WP_153682939.1">
    <property type="nucleotide sequence ID" value="NZ_WJIF01000001.1"/>
</dbReference>
<dbReference type="GO" id="GO:0008320">
    <property type="term" value="F:protein transmembrane transporter activity"/>
    <property type="evidence" value="ECO:0007669"/>
    <property type="project" value="UniProtKB-UniRule"/>
</dbReference>
<dbReference type="GO" id="GO:0043953">
    <property type="term" value="P:protein transport by the Tat complex"/>
    <property type="evidence" value="ECO:0007669"/>
    <property type="project" value="UniProtKB-UniRule"/>
</dbReference>
<organism evidence="11 12">
    <name type="scientific">Agromyces agglutinans</name>
    <dbReference type="NCBI Taxonomy" id="2662258"/>
    <lineage>
        <taxon>Bacteria</taxon>
        <taxon>Bacillati</taxon>
        <taxon>Actinomycetota</taxon>
        <taxon>Actinomycetes</taxon>
        <taxon>Micrococcales</taxon>
        <taxon>Microbacteriaceae</taxon>
        <taxon>Agromyces</taxon>
    </lineage>
</organism>
<dbReference type="EMBL" id="WJIF01000001">
    <property type="protein sequence ID" value="MRG58422.1"/>
    <property type="molecule type" value="Genomic_DNA"/>
</dbReference>
<comment type="function">
    <text evidence="9">Part of the twin-arginine translocation (Tat) system that transports large folded proteins containing a characteristic twin-arginine motif in their signal peptide across membranes. TatA could form the protein-conducting channel of the Tat system.</text>
</comment>
<dbReference type="AlphaFoldDB" id="A0A6I2F1S0"/>
<dbReference type="Pfam" id="PF02416">
    <property type="entry name" value="TatA_B_E"/>
    <property type="match status" value="1"/>
</dbReference>
<evidence type="ECO:0000256" key="7">
    <source>
        <dbReference type="ARBA" id="ARBA00023010"/>
    </source>
</evidence>
<dbReference type="NCBIfam" id="TIGR01411">
    <property type="entry name" value="tatAE"/>
    <property type="match status" value="1"/>
</dbReference>
<comment type="similarity">
    <text evidence="9">Belongs to the TatA/E family.</text>
</comment>
<dbReference type="Gene3D" id="1.20.5.3310">
    <property type="match status" value="1"/>
</dbReference>
<dbReference type="InterPro" id="IPR006312">
    <property type="entry name" value="TatA/E"/>
</dbReference>
<dbReference type="InterPro" id="IPR003369">
    <property type="entry name" value="TatA/B/E"/>
</dbReference>
<evidence type="ECO:0000256" key="9">
    <source>
        <dbReference type="HAMAP-Rule" id="MF_00236"/>
    </source>
</evidence>
<evidence type="ECO:0000256" key="2">
    <source>
        <dbReference type="ARBA" id="ARBA00022448"/>
    </source>
</evidence>
<evidence type="ECO:0000256" key="4">
    <source>
        <dbReference type="ARBA" id="ARBA00022692"/>
    </source>
</evidence>
<sequence>MWQGFTGWHALIILVVILLLFGAPKLPALARSLGQSMKILKNEVRPDAGKADADDDADRTAASGKTGTTVASEEKPKSVGTTDPGSSA</sequence>
<reference evidence="11 12" key="1">
    <citation type="submission" date="2019-10" db="EMBL/GenBank/DDBJ databases">
        <authorList>
            <person name="Nie G."/>
            <person name="Ming H."/>
            <person name="Yi B."/>
        </authorList>
    </citation>
    <scope>NUCLEOTIDE SEQUENCE [LARGE SCALE GENOMIC DNA]</scope>
    <source>
        <strain evidence="11 12">CFH 90414</strain>
    </source>
</reference>
<dbReference type="PANTHER" id="PTHR42982">
    <property type="entry name" value="SEC-INDEPENDENT PROTEIN TRANSLOCASE PROTEIN TATA"/>
    <property type="match status" value="1"/>
</dbReference>
<keyword evidence="2 9" id="KW-0813">Transport</keyword>
<dbReference type="PANTHER" id="PTHR42982:SF8">
    <property type="entry name" value="SEC-INDEPENDENT PROTEIN TRANSLOCASE PROTEIN TATA"/>
    <property type="match status" value="1"/>
</dbReference>
<dbReference type="HAMAP" id="MF_00236">
    <property type="entry name" value="TatA_E"/>
    <property type="match status" value="1"/>
</dbReference>